<organism evidence="1 2">
    <name type="scientific">Tulasnella calospora MUT 4182</name>
    <dbReference type="NCBI Taxonomy" id="1051891"/>
    <lineage>
        <taxon>Eukaryota</taxon>
        <taxon>Fungi</taxon>
        <taxon>Dikarya</taxon>
        <taxon>Basidiomycota</taxon>
        <taxon>Agaricomycotina</taxon>
        <taxon>Agaricomycetes</taxon>
        <taxon>Cantharellales</taxon>
        <taxon>Tulasnellaceae</taxon>
        <taxon>Tulasnella</taxon>
    </lineage>
</organism>
<dbReference type="OrthoDB" id="3344950at2759"/>
<dbReference type="HOGENOM" id="CLU_119592_0_0_1"/>
<evidence type="ECO:0000313" key="1">
    <source>
        <dbReference type="EMBL" id="KIO20116.1"/>
    </source>
</evidence>
<proteinExistence type="predicted"/>
<protein>
    <submittedName>
        <fullName evidence="1">Uncharacterized protein</fullName>
    </submittedName>
</protein>
<keyword evidence="2" id="KW-1185">Reference proteome</keyword>
<reference evidence="1 2" key="1">
    <citation type="submission" date="2014-04" db="EMBL/GenBank/DDBJ databases">
        <authorList>
            <consortium name="DOE Joint Genome Institute"/>
            <person name="Kuo A."/>
            <person name="Girlanda M."/>
            <person name="Perotto S."/>
            <person name="Kohler A."/>
            <person name="Nagy L.G."/>
            <person name="Floudas D."/>
            <person name="Copeland A."/>
            <person name="Barry K.W."/>
            <person name="Cichocki N."/>
            <person name="Veneault-Fourrey C."/>
            <person name="LaButti K."/>
            <person name="Lindquist E.A."/>
            <person name="Lipzen A."/>
            <person name="Lundell T."/>
            <person name="Morin E."/>
            <person name="Murat C."/>
            <person name="Sun H."/>
            <person name="Tunlid A."/>
            <person name="Henrissat B."/>
            <person name="Grigoriev I.V."/>
            <person name="Hibbett D.S."/>
            <person name="Martin F."/>
            <person name="Nordberg H.P."/>
            <person name="Cantor M.N."/>
            <person name="Hua S.X."/>
        </authorList>
    </citation>
    <scope>NUCLEOTIDE SEQUENCE [LARGE SCALE GENOMIC DNA]</scope>
    <source>
        <strain evidence="1 2">MUT 4182</strain>
    </source>
</reference>
<sequence>MASEEQISFNEPHKPHPNSIEAFTIVSSDIVKAITRSRKDWDGHEPRMWSRASGISDDQLIDDIDLERDLVLVRSGETTYGVILLGKIKVGTNDNEDGFIHVRIHHPAGTGAKNWTFHSIWTDEGNRGVDGKASTYNAIQWLDTPLEFFNE</sequence>
<reference evidence="2" key="2">
    <citation type="submission" date="2015-01" db="EMBL/GenBank/DDBJ databases">
        <title>Evolutionary Origins and Diversification of the Mycorrhizal Mutualists.</title>
        <authorList>
            <consortium name="DOE Joint Genome Institute"/>
            <consortium name="Mycorrhizal Genomics Consortium"/>
            <person name="Kohler A."/>
            <person name="Kuo A."/>
            <person name="Nagy L.G."/>
            <person name="Floudas D."/>
            <person name="Copeland A."/>
            <person name="Barry K.W."/>
            <person name="Cichocki N."/>
            <person name="Veneault-Fourrey C."/>
            <person name="LaButti K."/>
            <person name="Lindquist E.A."/>
            <person name="Lipzen A."/>
            <person name="Lundell T."/>
            <person name="Morin E."/>
            <person name="Murat C."/>
            <person name="Riley R."/>
            <person name="Ohm R."/>
            <person name="Sun H."/>
            <person name="Tunlid A."/>
            <person name="Henrissat B."/>
            <person name="Grigoriev I.V."/>
            <person name="Hibbett D.S."/>
            <person name="Martin F."/>
        </authorList>
    </citation>
    <scope>NUCLEOTIDE SEQUENCE [LARGE SCALE GENOMIC DNA]</scope>
    <source>
        <strain evidence="2">MUT 4182</strain>
    </source>
</reference>
<dbReference type="EMBL" id="KN823187">
    <property type="protein sequence ID" value="KIO20116.1"/>
    <property type="molecule type" value="Genomic_DNA"/>
</dbReference>
<name>A0A0C3Q7P8_9AGAM</name>
<dbReference type="AlphaFoldDB" id="A0A0C3Q7P8"/>
<gene>
    <name evidence="1" type="ORF">M407DRAFT_245951</name>
</gene>
<evidence type="ECO:0000313" key="2">
    <source>
        <dbReference type="Proteomes" id="UP000054248"/>
    </source>
</evidence>
<accession>A0A0C3Q7P8</accession>
<dbReference type="Proteomes" id="UP000054248">
    <property type="component" value="Unassembled WGS sequence"/>
</dbReference>